<evidence type="ECO:0000313" key="8">
    <source>
        <dbReference type="Proteomes" id="UP001222800"/>
    </source>
</evidence>
<gene>
    <name evidence="7" type="ORF">P4S50_14985</name>
</gene>
<comment type="similarity">
    <text evidence="2">Belongs to the UPF0014 family.</text>
</comment>
<evidence type="ECO:0000256" key="5">
    <source>
        <dbReference type="ARBA" id="ARBA00023136"/>
    </source>
</evidence>
<evidence type="ECO:0000313" key="7">
    <source>
        <dbReference type="EMBL" id="WFD09681.1"/>
    </source>
</evidence>
<dbReference type="PANTHER" id="PTHR30028:SF0">
    <property type="entry name" value="PROTEIN ALUMINUM SENSITIVE 3"/>
    <property type="match status" value="1"/>
</dbReference>
<proteinExistence type="inferred from homology"/>
<feature type="transmembrane region" description="Helical" evidence="6">
    <location>
        <begin position="126"/>
        <end position="149"/>
    </location>
</feature>
<sequence>MNVHEVSYFSILSLVFFIIPIIIINYKLGININKKMLFSIIRMVIQLTLVGLFLQYLFDFNNPYLNFCYLVFMIFVASFSTIKSCDLNIKRMIIPLFLSFIIPNVIVLMFFNAFVVRTNNVFNAQYMITIAGMLLGNNLSGNIICINNFHNSIRENKEEYYYFLSISGNKIEALKPYFKNAILSSVNPTIASIETIGLVSLPGMMTGQILGGAIPLTAIKYQIAIMIAILIVRYFGSILALILTGSKMFDEYDILTIR</sequence>
<dbReference type="Proteomes" id="UP001222800">
    <property type="component" value="Chromosome"/>
</dbReference>
<reference evidence="7 8" key="1">
    <citation type="submission" date="2023-03" db="EMBL/GenBank/DDBJ databases">
        <title>Complete genome sequence of Tepidibacter sp. SWIR-1, isolated from a deep-sea hydrothermal vent.</title>
        <authorList>
            <person name="Li X."/>
        </authorList>
    </citation>
    <scope>NUCLEOTIDE SEQUENCE [LARGE SCALE GENOMIC DNA]</scope>
    <source>
        <strain evidence="7 8">SWIR-1</strain>
    </source>
</reference>
<feature type="transmembrane region" description="Helical" evidence="6">
    <location>
        <begin position="64"/>
        <end position="82"/>
    </location>
</feature>
<dbReference type="RefSeq" id="WP_277731616.1">
    <property type="nucleotide sequence ID" value="NZ_CP120733.1"/>
</dbReference>
<comment type="subcellular location">
    <subcellularLocation>
        <location evidence="1">Membrane</location>
        <topology evidence="1">Multi-pass membrane protein</topology>
    </subcellularLocation>
</comment>
<organism evidence="7 8">
    <name type="scientific">Tepidibacter hydrothermalis</name>
    <dbReference type="NCBI Taxonomy" id="3036126"/>
    <lineage>
        <taxon>Bacteria</taxon>
        <taxon>Bacillati</taxon>
        <taxon>Bacillota</taxon>
        <taxon>Clostridia</taxon>
        <taxon>Peptostreptococcales</taxon>
        <taxon>Peptostreptococcaceae</taxon>
        <taxon>Tepidibacter</taxon>
    </lineage>
</organism>
<dbReference type="PANTHER" id="PTHR30028">
    <property type="entry name" value="UPF0014 INNER MEMBRANE PROTEIN YBBM-RELATED"/>
    <property type="match status" value="1"/>
</dbReference>
<keyword evidence="4 6" id="KW-1133">Transmembrane helix</keyword>
<keyword evidence="5 6" id="KW-0472">Membrane</keyword>
<evidence type="ECO:0000256" key="4">
    <source>
        <dbReference type="ARBA" id="ARBA00022989"/>
    </source>
</evidence>
<evidence type="ECO:0000256" key="1">
    <source>
        <dbReference type="ARBA" id="ARBA00004141"/>
    </source>
</evidence>
<accession>A0ABY8E9R6</accession>
<keyword evidence="8" id="KW-1185">Reference proteome</keyword>
<dbReference type="InterPro" id="IPR005226">
    <property type="entry name" value="UPF0014_fam"/>
</dbReference>
<keyword evidence="3 6" id="KW-0812">Transmembrane</keyword>
<evidence type="ECO:0000256" key="6">
    <source>
        <dbReference type="SAM" id="Phobius"/>
    </source>
</evidence>
<evidence type="ECO:0000256" key="3">
    <source>
        <dbReference type="ARBA" id="ARBA00022692"/>
    </source>
</evidence>
<feature type="transmembrane region" description="Helical" evidence="6">
    <location>
        <begin position="36"/>
        <end position="58"/>
    </location>
</feature>
<feature type="transmembrane region" description="Helical" evidence="6">
    <location>
        <begin position="94"/>
        <end position="114"/>
    </location>
</feature>
<protein>
    <submittedName>
        <fullName evidence="7">ABC transporter permease</fullName>
    </submittedName>
</protein>
<name>A0ABY8E9R6_9FIRM</name>
<dbReference type="Pfam" id="PF03649">
    <property type="entry name" value="UPF0014"/>
    <property type="match status" value="1"/>
</dbReference>
<dbReference type="EMBL" id="CP120733">
    <property type="protein sequence ID" value="WFD09681.1"/>
    <property type="molecule type" value="Genomic_DNA"/>
</dbReference>
<evidence type="ECO:0000256" key="2">
    <source>
        <dbReference type="ARBA" id="ARBA00005268"/>
    </source>
</evidence>
<feature type="transmembrane region" description="Helical" evidence="6">
    <location>
        <begin position="6"/>
        <end position="24"/>
    </location>
</feature>
<feature type="transmembrane region" description="Helical" evidence="6">
    <location>
        <begin position="223"/>
        <end position="243"/>
    </location>
</feature>